<reference evidence="3" key="1">
    <citation type="submission" date="2023-07" db="EMBL/GenBank/DDBJ databases">
        <title>Genome content predicts the carbon catabolic preferences of heterotrophic bacteria.</title>
        <authorList>
            <person name="Gralka M."/>
        </authorList>
    </citation>
    <scope>NUCLEOTIDE SEQUENCE</scope>
    <source>
        <strain evidence="3">G2M05</strain>
    </source>
</reference>
<gene>
    <name evidence="3" type="ORF">Q4568_17325</name>
</gene>
<comment type="caution">
    <text evidence="3">The sequence shown here is derived from an EMBL/GenBank/DDBJ whole genome shotgun (WGS) entry which is preliminary data.</text>
</comment>
<keyword evidence="2" id="KW-1133">Transmembrane helix</keyword>
<evidence type="ECO:0000313" key="4">
    <source>
        <dbReference type="Proteomes" id="UP001170624"/>
    </source>
</evidence>
<dbReference type="InterPro" id="IPR021339">
    <property type="entry name" value="DUF2956"/>
</dbReference>
<keyword evidence="2" id="KW-0472">Membrane</keyword>
<feature type="transmembrane region" description="Helical" evidence="2">
    <location>
        <begin position="93"/>
        <end position="111"/>
    </location>
</feature>
<dbReference type="Proteomes" id="UP001170624">
    <property type="component" value="Unassembled WGS sequence"/>
</dbReference>
<dbReference type="AlphaFoldDB" id="A0AAW7Y8M4"/>
<feature type="compositionally biased region" description="Polar residues" evidence="1">
    <location>
        <begin position="1"/>
        <end position="13"/>
    </location>
</feature>
<name>A0AAW7Y8M4_9GAMM</name>
<keyword evidence="2" id="KW-0812">Transmembrane</keyword>
<dbReference type="EMBL" id="JAUOPU010000022">
    <property type="protein sequence ID" value="MDO6544305.1"/>
    <property type="molecule type" value="Genomic_DNA"/>
</dbReference>
<protein>
    <submittedName>
        <fullName evidence="3">DUF2956 domain-containing protein</fullName>
    </submittedName>
</protein>
<evidence type="ECO:0000256" key="1">
    <source>
        <dbReference type="SAM" id="MobiDB-lite"/>
    </source>
</evidence>
<accession>A0AAW7Y8M4</accession>
<evidence type="ECO:0000313" key="3">
    <source>
        <dbReference type="EMBL" id="MDO6544305.1"/>
    </source>
</evidence>
<proteinExistence type="predicted"/>
<feature type="region of interest" description="Disordered" evidence="1">
    <location>
        <begin position="1"/>
        <end position="36"/>
    </location>
</feature>
<organism evidence="3 4">
    <name type="scientific">Photobacterium sanguinicancri</name>
    <dbReference type="NCBI Taxonomy" id="875932"/>
    <lineage>
        <taxon>Bacteria</taxon>
        <taxon>Pseudomonadati</taxon>
        <taxon>Pseudomonadota</taxon>
        <taxon>Gammaproteobacteria</taxon>
        <taxon>Vibrionales</taxon>
        <taxon>Vibrionaceae</taxon>
        <taxon>Photobacterium</taxon>
    </lineage>
</organism>
<evidence type="ECO:0000256" key="2">
    <source>
        <dbReference type="SAM" id="Phobius"/>
    </source>
</evidence>
<feature type="region of interest" description="Disordered" evidence="1">
    <location>
        <begin position="49"/>
        <end position="84"/>
    </location>
</feature>
<dbReference type="Pfam" id="PF11169">
    <property type="entry name" value="DUF2956"/>
    <property type="match status" value="1"/>
</dbReference>
<sequence length="112" mass="12937">MSNSKQHQTPSQETQDEAMKIARATQKTGQTKEQTKLIAQGVQKGIELYKKQQKSKARERDKLKKKQTKSSNKPEATQEEASVTSHIEYKQHWLPWALLFASWGGFAFYLLR</sequence>
<dbReference type="RefSeq" id="WP_281223336.1">
    <property type="nucleotide sequence ID" value="NZ_CANMLA010000023.1"/>
</dbReference>